<dbReference type="RefSeq" id="WP_055528481.1">
    <property type="nucleotide sequence ID" value="NZ_CP023695.1"/>
</dbReference>
<protein>
    <submittedName>
        <fullName evidence="1">Uncharacterized protein</fullName>
    </submittedName>
</protein>
<evidence type="ECO:0000313" key="1">
    <source>
        <dbReference type="EMBL" id="QEV19861.1"/>
    </source>
</evidence>
<dbReference type="KEGG" id="salw:CP975_22195"/>
<dbReference type="EMBL" id="CP023695">
    <property type="protein sequence ID" value="QEV19861.1"/>
    <property type="molecule type" value="Genomic_DNA"/>
</dbReference>
<dbReference type="Proteomes" id="UP000326553">
    <property type="component" value="Chromosome"/>
</dbReference>
<organism evidence="1 2">
    <name type="scientific">Streptomyces alboniger</name>
    <dbReference type="NCBI Taxonomy" id="132473"/>
    <lineage>
        <taxon>Bacteria</taxon>
        <taxon>Bacillati</taxon>
        <taxon>Actinomycetota</taxon>
        <taxon>Actinomycetes</taxon>
        <taxon>Kitasatosporales</taxon>
        <taxon>Streptomycetaceae</taxon>
        <taxon>Streptomyces</taxon>
        <taxon>Streptomyces aurantiacus group</taxon>
    </lineage>
</organism>
<reference evidence="1 2" key="1">
    <citation type="submission" date="2017-09" db="EMBL/GenBank/DDBJ databases">
        <authorList>
            <person name="Lee N."/>
            <person name="Cho B.-K."/>
        </authorList>
    </citation>
    <scope>NUCLEOTIDE SEQUENCE [LARGE SCALE GENOMIC DNA]</scope>
    <source>
        <strain evidence="1 2">ATCC 12461</strain>
    </source>
</reference>
<evidence type="ECO:0000313" key="2">
    <source>
        <dbReference type="Proteomes" id="UP000326553"/>
    </source>
</evidence>
<proteinExistence type="predicted"/>
<accession>A0A5J6HN50</accession>
<dbReference type="AlphaFoldDB" id="A0A5J6HN50"/>
<keyword evidence="2" id="KW-1185">Reference proteome</keyword>
<name>A0A5J6HN50_STRAD</name>
<gene>
    <name evidence="1" type="ORF">CP975_22195</name>
</gene>
<dbReference type="OrthoDB" id="4056065at2"/>
<sequence>MGVAVIAAVAAVAAAAIAAWATLRARRKPDGRIRLVDVLVADASAVLAEPEPAARVLDELAPERPVLDIAVHNDGGQSCLVRRVSLEVEGLVHVPALDLPLVVDLPGGPITEPLPVCERRLGPSGSYRFGFPLREGRHTRGVNQQVAAGEDDRFLLSLMAREAVRGQDFYRVTLSLDCGRTRRGKKTKPLTWEPITVAAYGLPDWETPEVIRERLTYIADRAREVAPGGGDGVCVIFNAMAHPLRTAMADYVDFYEAKLKILEALLRQCREHLTDRAAIETRLAALEAALGEVASLYGHATAHRAP</sequence>